<sequence length="389" mass="43094">MILIRKGFDGLDISYPLTINEDLASKLALAQEVSANSAQNGLTGNFQHNGLMMTVAPTGAKGGYAFRCDSGAGGPFGAIWFFKKPTGRKDEWGVRVSCRALPLAMDGLAKTRAHIEDTLARLGLDYQPGTESISRVDVACDVLAPDLAPDRGHFVASARSGVQEISDNILQINGRSGRVETITVGKSPGRQVVLYDKRAEVIKTRKEYWVPIWNDALAVQGLPPLDMKRRAHSAVWRIEIRAGKSHLKDKHGVSTWGDLRERLPKILKEALRQVRFTVPASDSNRARWPNHPLWVLVRNALADDMADLGSMVDQSIISEMVREERDEMLMRQIAGCLISRAGLNGVSQDRLGAYAMGCADQIMRAWQRKPDQTRERLAQARAKYGRVKE</sequence>
<evidence type="ECO:0008006" key="3">
    <source>
        <dbReference type="Google" id="ProtNLM"/>
    </source>
</evidence>
<name>A0A2K8KCR5_9RHOB</name>
<organism evidence="1 2">
    <name type="scientific">Roseinatronobacter bogoriensis subsp. barguzinensis</name>
    <dbReference type="NCBI Taxonomy" id="441209"/>
    <lineage>
        <taxon>Bacteria</taxon>
        <taxon>Pseudomonadati</taxon>
        <taxon>Pseudomonadota</taxon>
        <taxon>Alphaproteobacteria</taxon>
        <taxon>Rhodobacterales</taxon>
        <taxon>Paracoccaceae</taxon>
        <taxon>Roseinatronobacter</taxon>
    </lineage>
</organism>
<keyword evidence="2" id="KW-1185">Reference proteome</keyword>
<dbReference type="KEGG" id="rbg:BG454_00855"/>
<dbReference type="Proteomes" id="UP000228948">
    <property type="component" value="Chromosome"/>
</dbReference>
<protein>
    <recommendedName>
        <fullName evidence="3">Replication initiation factor</fullName>
    </recommendedName>
</protein>
<accession>A0A2K8KCR5</accession>
<evidence type="ECO:0000313" key="2">
    <source>
        <dbReference type="Proteomes" id="UP000228948"/>
    </source>
</evidence>
<evidence type="ECO:0000313" key="1">
    <source>
        <dbReference type="EMBL" id="ATX64558.1"/>
    </source>
</evidence>
<dbReference type="EMBL" id="CP024899">
    <property type="protein sequence ID" value="ATX64558.1"/>
    <property type="molecule type" value="Genomic_DNA"/>
</dbReference>
<dbReference type="STRING" id="441209.GCA_001870665_01067"/>
<proteinExistence type="predicted"/>
<reference evidence="1 2" key="1">
    <citation type="submission" date="2017-11" db="EMBL/GenBank/DDBJ databases">
        <title>Revised Sequence and Annotation of the Rhodobaca barguzinensis strain alga05 Genome.</title>
        <authorList>
            <person name="Kopejtka K."/>
            <person name="Tomasch J.M."/>
            <person name="Bunk B."/>
            <person name="Koblizek M."/>
        </authorList>
    </citation>
    <scope>NUCLEOTIDE SEQUENCE [LARGE SCALE GENOMIC DNA]</scope>
    <source>
        <strain evidence="2">alga05</strain>
    </source>
</reference>
<dbReference type="OrthoDB" id="7605048at2"/>
<dbReference type="RefSeq" id="WP_071480090.1">
    <property type="nucleotide sequence ID" value="NZ_CP024899.1"/>
</dbReference>
<gene>
    <name evidence="1" type="ORF">BG454_00855</name>
</gene>
<dbReference type="AlphaFoldDB" id="A0A2K8KCR5"/>